<dbReference type="GO" id="GO:0005524">
    <property type="term" value="F:ATP binding"/>
    <property type="evidence" value="ECO:0007669"/>
    <property type="project" value="UniProtKB-UniRule"/>
</dbReference>
<keyword evidence="8 12" id="KW-0460">Magnesium</keyword>
<dbReference type="GO" id="GO:0005886">
    <property type="term" value="C:plasma membrane"/>
    <property type="evidence" value="ECO:0007669"/>
    <property type="project" value="UniProtKB-SubCell"/>
</dbReference>
<dbReference type="InterPro" id="IPR036412">
    <property type="entry name" value="HAD-like_sf"/>
</dbReference>
<evidence type="ECO:0000256" key="12">
    <source>
        <dbReference type="RuleBase" id="RU362083"/>
    </source>
</evidence>
<dbReference type="Gene3D" id="2.70.150.10">
    <property type="entry name" value="Calcium-transporting ATPase, cytoplasmic transduction domain A"/>
    <property type="match status" value="1"/>
</dbReference>
<name>A0A0G4IMH5_PLABS</name>
<comment type="catalytic activity">
    <reaction evidence="12">
        <text>ATP + H2O + H(+)(in) = ADP + phosphate + 2 H(+)(out)</text>
        <dbReference type="Rhea" id="RHEA:20852"/>
        <dbReference type="ChEBI" id="CHEBI:15377"/>
        <dbReference type="ChEBI" id="CHEBI:15378"/>
        <dbReference type="ChEBI" id="CHEBI:30616"/>
        <dbReference type="ChEBI" id="CHEBI:43474"/>
        <dbReference type="ChEBI" id="CHEBI:456216"/>
        <dbReference type="EC" id="7.1.2.1"/>
    </reaction>
</comment>
<dbReference type="InterPro" id="IPR006534">
    <property type="entry name" value="P-type_ATPase_IIIA"/>
</dbReference>
<dbReference type="GO" id="GO:0120029">
    <property type="term" value="P:proton export across plasma membrane"/>
    <property type="evidence" value="ECO:0007669"/>
    <property type="project" value="UniProtKB-UniRule"/>
</dbReference>
<comment type="similarity">
    <text evidence="2 12">Belongs to the cation transport ATPase (P-type) (TC 3.A.3) family. Type IIIA subfamily.</text>
</comment>
<dbReference type="Pfam" id="PF00122">
    <property type="entry name" value="E1-E2_ATPase"/>
    <property type="match status" value="1"/>
</dbReference>
<dbReference type="Pfam" id="PF00690">
    <property type="entry name" value="Cation_ATPase_N"/>
    <property type="match status" value="1"/>
</dbReference>
<dbReference type="FunFam" id="3.40.1110.10:FF:000005">
    <property type="entry name" value="Plasma membrane ATPase"/>
    <property type="match status" value="1"/>
</dbReference>
<evidence type="ECO:0000313" key="14">
    <source>
        <dbReference type="EMBL" id="CEO96305.1"/>
    </source>
</evidence>
<feature type="transmembrane region" description="Helical" evidence="12">
    <location>
        <begin position="791"/>
        <end position="815"/>
    </location>
</feature>
<proteinExistence type="inferred from homology"/>
<evidence type="ECO:0000256" key="1">
    <source>
        <dbReference type="ARBA" id="ARBA00004141"/>
    </source>
</evidence>
<dbReference type="OMA" id="DHLKCTR"/>
<dbReference type="OrthoDB" id="116380at2759"/>
<keyword evidence="3" id="KW-0597">Phosphoprotein</keyword>
<evidence type="ECO:0000256" key="9">
    <source>
        <dbReference type="ARBA" id="ARBA00022967"/>
    </source>
</evidence>
<dbReference type="PROSITE" id="PS00154">
    <property type="entry name" value="ATPASE_E1_E2"/>
    <property type="match status" value="1"/>
</dbReference>
<keyword evidence="15" id="KW-1185">Reference proteome</keyword>
<dbReference type="SFLD" id="SFLDF00027">
    <property type="entry name" value="p-type_atpase"/>
    <property type="match status" value="1"/>
</dbReference>
<dbReference type="PRINTS" id="PR00120">
    <property type="entry name" value="HATPASE"/>
</dbReference>
<evidence type="ECO:0000256" key="6">
    <source>
        <dbReference type="ARBA" id="ARBA00022741"/>
    </source>
</evidence>
<dbReference type="InterPro" id="IPR044492">
    <property type="entry name" value="P_typ_ATPase_HD_dom"/>
</dbReference>
<feature type="transmembrane region" description="Helical" evidence="12">
    <location>
        <begin position="388"/>
        <end position="411"/>
    </location>
</feature>
<evidence type="ECO:0000256" key="3">
    <source>
        <dbReference type="ARBA" id="ARBA00022553"/>
    </source>
</evidence>
<keyword evidence="12" id="KW-0813">Transport</keyword>
<dbReference type="AlphaFoldDB" id="A0A0G4IMH5"/>
<dbReference type="Gene3D" id="3.40.50.1000">
    <property type="entry name" value="HAD superfamily/HAD-like"/>
    <property type="match status" value="1"/>
</dbReference>
<feature type="domain" description="Cation-transporting P-type ATPase N-terminal" evidence="13">
    <location>
        <begin position="132"/>
        <end position="205"/>
    </location>
</feature>
<dbReference type="STRING" id="37360.A0A0G4IMH5"/>
<organism evidence="14 15">
    <name type="scientific">Plasmodiophora brassicae</name>
    <name type="common">Clubroot disease agent</name>
    <dbReference type="NCBI Taxonomy" id="37360"/>
    <lineage>
        <taxon>Eukaryota</taxon>
        <taxon>Sar</taxon>
        <taxon>Rhizaria</taxon>
        <taxon>Endomyxa</taxon>
        <taxon>Phytomyxea</taxon>
        <taxon>Plasmodiophorida</taxon>
        <taxon>Plasmodiophoridae</taxon>
        <taxon>Plasmodiophora</taxon>
    </lineage>
</organism>
<evidence type="ECO:0000256" key="7">
    <source>
        <dbReference type="ARBA" id="ARBA00022840"/>
    </source>
</evidence>
<comment type="subcellular location">
    <subcellularLocation>
        <location evidence="12">Cell membrane</location>
        <topology evidence="12">Multi-pass membrane protein</topology>
    </subcellularLocation>
    <subcellularLocation>
        <location evidence="1">Membrane</location>
        <topology evidence="1">Multi-pass membrane protein</topology>
    </subcellularLocation>
</comment>
<feature type="transmembrane region" description="Helical" evidence="12">
    <location>
        <begin position="758"/>
        <end position="779"/>
    </location>
</feature>
<dbReference type="SFLD" id="SFLDG00002">
    <property type="entry name" value="C1.7:_P-type_atpase_like"/>
    <property type="match status" value="1"/>
</dbReference>
<accession>A0A0G4IMH5</accession>
<feature type="transmembrane region" description="Helical" evidence="12">
    <location>
        <begin position="827"/>
        <end position="855"/>
    </location>
</feature>
<dbReference type="InterPro" id="IPR001757">
    <property type="entry name" value="P_typ_ATPase"/>
</dbReference>
<evidence type="ECO:0000256" key="11">
    <source>
        <dbReference type="ARBA" id="ARBA00023136"/>
    </source>
</evidence>
<sequence length="994" mass="107910">MTQSTTCCYRGRRHPVRTHQETGCPWCPRGRDASADSFDIHGNGRGCCAHVRNLRPRTPMADDSNEDEVVLYRVRHGSSSYIVLPAEAGAVPGHEMLERTRSQVDEEHAGFLRDRVAEDDDIRDLFHSGRAVKHRLPSFMKTGEELPIRSEGLSTAQAQALLGKFGRNEIGEPTKPDWKLFVEQFTAPMPIGLWIAIVIELALQNWIDACILFALQMTNGIVAFTEAKKAGDAIAALKGSLKPTAQAKRDGRFQEVDAGELVPGDLILLRQGAAVPADCIVQSRSLHVDQSVITGESHPVAIPEGEQARMGSTVTRGEAEATVFKTGKNTFYGKTATLLQATGNELGELRKMLFFVVLVLLAFSGVLCVICLAFLLGNHMNLQSSIEFVVVLMVASIPVAMEVVVTATLALGSRQLSSHSAIVPNLSAIERLSGMDILCSDKTGTLTLNKMVIQHECPAFVPNVNRDDVLLYATLAVKWNLPPKDAIDTMILSAADLDRCNAFEQIDYVPFDASIKRTEATIRDQHGHVFQVAKGAPHTLLDMCPDKGRIQNAVESSVYDLAARGVRSLAVAKTDVNGDWHMQGLLAFLDPPRPDSRDTIKLANQYGVAVKMITGDHQLIAVETAKAMELGHANILPCKEGVLPTIDLSGEKVQVPKTLGRDYAAMILSKDGFSTALPEHKFLIVEALKQAGWIVGMTGDGVNDAPALKAASVGIAVSGATDAARAASDIVLTKPGLNAIIHAMLIARQIFARMNAFLTYRIAATLQLVVFFFISILVLRPQAYHPEFPQFWTMPVIALIIITVLNDGTMVTIAYDRATASNRPQSWVAVKLWGLAIIIAAVACVSSVLMLYFALDSWRPGSLFSMMNMSPLTFEDVVVALYLKISISDYLSIFAARTGAEPFYTSLPGVPLALAAVLALSLSTIFSATWPFGIGGSPLGWQPIVFVWVFSIVVFLIQDLTKVVICKAALRVASRMHIAPTAVEMEDIQVQQGG</sequence>
<keyword evidence="6 12" id="KW-0547">Nucleotide-binding</keyword>
<dbReference type="SUPFAM" id="SSF81665">
    <property type="entry name" value="Calcium ATPase, transmembrane domain M"/>
    <property type="match status" value="1"/>
</dbReference>
<keyword evidence="11 12" id="KW-0472">Membrane</keyword>
<keyword evidence="10 12" id="KW-1133">Transmembrane helix</keyword>
<dbReference type="PANTHER" id="PTHR42861">
    <property type="entry name" value="CALCIUM-TRANSPORTING ATPASE"/>
    <property type="match status" value="1"/>
</dbReference>
<evidence type="ECO:0000256" key="5">
    <source>
        <dbReference type="ARBA" id="ARBA00022723"/>
    </source>
</evidence>
<keyword evidence="5" id="KW-0479">Metal-binding</keyword>
<evidence type="ECO:0000256" key="2">
    <source>
        <dbReference type="ARBA" id="ARBA00008804"/>
    </source>
</evidence>
<dbReference type="InterPro" id="IPR023214">
    <property type="entry name" value="HAD_sf"/>
</dbReference>
<reference evidence="14 15" key="1">
    <citation type="submission" date="2015-02" db="EMBL/GenBank/DDBJ databases">
        <authorList>
            <person name="Chooi Y.-H."/>
        </authorList>
    </citation>
    <scope>NUCLEOTIDE SEQUENCE [LARGE SCALE GENOMIC DNA]</scope>
    <source>
        <strain evidence="14">E3</strain>
    </source>
</reference>
<dbReference type="SUPFAM" id="SSF56784">
    <property type="entry name" value="HAD-like"/>
    <property type="match status" value="1"/>
</dbReference>
<dbReference type="InterPro" id="IPR023298">
    <property type="entry name" value="ATPase_P-typ_TM_dom_sf"/>
</dbReference>
<keyword evidence="12" id="KW-0375">Hydrogen ion transport</keyword>
<dbReference type="PRINTS" id="PR00119">
    <property type="entry name" value="CATATPASE"/>
</dbReference>
<evidence type="ECO:0000313" key="15">
    <source>
        <dbReference type="Proteomes" id="UP000039324"/>
    </source>
</evidence>
<dbReference type="InterPro" id="IPR004014">
    <property type="entry name" value="ATPase_P-typ_cation-transptr_N"/>
</dbReference>
<dbReference type="SMART" id="SM00831">
    <property type="entry name" value="Cation_ATPase_N"/>
    <property type="match status" value="1"/>
</dbReference>
<dbReference type="InterPro" id="IPR059000">
    <property type="entry name" value="ATPase_P-type_domA"/>
</dbReference>
<feature type="transmembrane region" description="Helical" evidence="12">
    <location>
        <begin position="877"/>
        <end position="900"/>
    </location>
</feature>
<dbReference type="GO" id="GO:0016887">
    <property type="term" value="F:ATP hydrolysis activity"/>
    <property type="evidence" value="ECO:0007669"/>
    <property type="project" value="InterPro"/>
</dbReference>
<dbReference type="Proteomes" id="UP000039324">
    <property type="component" value="Unassembled WGS sequence"/>
</dbReference>
<dbReference type="Pfam" id="PF00702">
    <property type="entry name" value="Hydrolase"/>
    <property type="match status" value="1"/>
</dbReference>
<keyword evidence="7 12" id="KW-0067">ATP-binding</keyword>
<dbReference type="InterPro" id="IPR018303">
    <property type="entry name" value="ATPase_P-typ_P_site"/>
</dbReference>
<feature type="transmembrane region" description="Helical" evidence="12">
    <location>
        <begin position="353"/>
        <end position="376"/>
    </location>
</feature>
<feature type="transmembrane region" description="Helical" evidence="12">
    <location>
        <begin position="939"/>
        <end position="957"/>
    </location>
</feature>
<dbReference type="EMBL" id="CDSF01000057">
    <property type="protein sequence ID" value="CEO96305.1"/>
    <property type="molecule type" value="Genomic_DNA"/>
</dbReference>
<dbReference type="GO" id="GO:0008553">
    <property type="term" value="F:P-type proton-exporting transporter activity"/>
    <property type="evidence" value="ECO:0007669"/>
    <property type="project" value="UniProtKB-UniRule"/>
</dbReference>
<evidence type="ECO:0000259" key="13">
    <source>
        <dbReference type="SMART" id="SM00831"/>
    </source>
</evidence>
<dbReference type="InterPro" id="IPR008250">
    <property type="entry name" value="ATPase_P-typ_transduc_dom_A_sf"/>
</dbReference>
<evidence type="ECO:0000256" key="4">
    <source>
        <dbReference type="ARBA" id="ARBA00022692"/>
    </source>
</evidence>
<dbReference type="EC" id="7.1.2.1" evidence="12"/>
<dbReference type="GO" id="GO:0046872">
    <property type="term" value="F:metal ion binding"/>
    <property type="evidence" value="ECO:0007669"/>
    <property type="project" value="UniProtKB-KW"/>
</dbReference>
<dbReference type="SFLD" id="SFLDS00003">
    <property type="entry name" value="Haloacid_Dehalogenase"/>
    <property type="match status" value="1"/>
</dbReference>
<evidence type="ECO:0000256" key="10">
    <source>
        <dbReference type="ARBA" id="ARBA00022989"/>
    </source>
</evidence>
<dbReference type="Gene3D" id="3.40.1110.10">
    <property type="entry name" value="Calcium-transporting ATPase, cytoplasmic domain N"/>
    <property type="match status" value="1"/>
</dbReference>
<evidence type="ECO:0000256" key="8">
    <source>
        <dbReference type="ARBA" id="ARBA00022842"/>
    </source>
</evidence>
<dbReference type="FunFam" id="2.70.150.10:FF:000042">
    <property type="entry name" value="Plasma membrane ATPase"/>
    <property type="match status" value="1"/>
</dbReference>
<dbReference type="FunFam" id="3.40.50.1000:FF:000211">
    <property type="entry name" value="Plasma membrane ATPase"/>
    <property type="match status" value="1"/>
</dbReference>
<protein>
    <recommendedName>
        <fullName evidence="12">Plasma membrane ATPase</fullName>
        <ecNumber evidence="12">7.1.2.1</ecNumber>
    </recommendedName>
</protein>
<dbReference type="Gene3D" id="1.20.1110.10">
    <property type="entry name" value="Calcium-transporting ATPase, transmembrane domain"/>
    <property type="match status" value="1"/>
</dbReference>
<dbReference type="NCBIfam" id="TIGR01647">
    <property type="entry name" value="ATPase-IIIA_H"/>
    <property type="match status" value="1"/>
</dbReference>
<dbReference type="NCBIfam" id="TIGR01494">
    <property type="entry name" value="ATPase_P-type"/>
    <property type="match status" value="2"/>
</dbReference>
<feature type="transmembrane region" description="Helical" evidence="12">
    <location>
        <begin position="912"/>
        <end position="933"/>
    </location>
</feature>
<keyword evidence="9 12" id="KW-1278">Translocase</keyword>
<dbReference type="SUPFAM" id="SSF81653">
    <property type="entry name" value="Calcium ATPase, transduction domain A"/>
    <property type="match status" value="1"/>
</dbReference>
<keyword evidence="4 12" id="KW-0812">Transmembrane</keyword>
<gene>
    <name evidence="14" type="ORF">PBRA_004976</name>
</gene>
<dbReference type="InterPro" id="IPR023299">
    <property type="entry name" value="ATPase_P-typ_cyto_dom_N"/>
</dbReference>
<keyword evidence="12" id="KW-0406">Ion transport</keyword>